<feature type="compositionally biased region" description="Low complexity" evidence="1">
    <location>
        <begin position="112"/>
        <end position="124"/>
    </location>
</feature>
<sequence>GQDQDRQQTDVARQARTGDPHSGPAARAGRDLRQDQAGQRSDLAAVLGAVRQRRVGRLGQRGRPGPRGRLRGLQAAQGRGGGAACRHSCGHARGGGWRRRGVGCTGRGRQQGAGQPARAQPAGSGQEGRGRSRGRL</sequence>
<reference evidence="2" key="1">
    <citation type="submission" date="2020-02" db="EMBL/GenBank/DDBJ databases">
        <authorList>
            <person name="Meier V. D."/>
        </authorList>
    </citation>
    <scope>NUCLEOTIDE SEQUENCE</scope>
    <source>
        <strain evidence="2">AVDCRST_MAG50</strain>
    </source>
</reference>
<evidence type="ECO:0000256" key="1">
    <source>
        <dbReference type="SAM" id="MobiDB-lite"/>
    </source>
</evidence>
<accession>A0A6J4H722</accession>
<dbReference type="AlphaFoldDB" id="A0A6J4H722"/>
<protein>
    <submittedName>
        <fullName evidence="2">Uncharacterized protein</fullName>
    </submittedName>
</protein>
<dbReference type="EMBL" id="CADCTF010000014">
    <property type="protein sequence ID" value="CAA9215576.1"/>
    <property type="molecule type" value="Genomic_DNA"/>
</dbReference>
<feature type="non-terminal residue" evidence="2">
    <location>
        <position position="1"/>
    </location>
</feature>
<feature type="region of interest" description="Disordered" evidence="1">
    <location>
        <begin position="54"/>
        <end position="136"/>
    </location>
</feature>
<feature type="non-terminal residue" evidence="2">
    <location>
        <position position="136"/>
    </location>
</feature>
<gene>
    <name evidence="2" type="ORF">AVDCRST_MAG50-202</name>
</gene>
<name>A0A6J4H722_9ACTN</name>
<evidence type="ECO:0000313" key="2">
    <source>
        <dbReference type="EMBL" id="CAA9215576.1"/>
    </source>
</evidence>
<proteinExistence type="predicted"/>
<feature type="region of interest" description="Disordered" evidence="1">
    <location>
        <begin position="1"/>
        <end position="40"/>
    </location>
</feature>
<organism evidence="2">
    <name type="scientific">uncultured Acidimicrobiales bacterium</name>
    <dbReference type="NCBI Taxonomy" id="310071"/>
    <lineage>
        <taxon>Bacteria</taxon>
        <taxon>Bacillati</taxon>
        <taxon>Actinomycetota</taxon>
        <taxon>Acidimicrobiia</taxon>
        <taxon>Acidimicrobiales</taxon>
        <taxon>environmental samples</taxon>
    </lineage>
</organism>